<evidence type="ECO:0000313" key="3">
    <source>
        <dbReference type="Proteomes" id="UP000267821"/>
    </source>
</evidence>
<dbReference type="OrthoDB" id="4822at2759"/>
<keyword evidence="3" id="KW-1185">Reference proteome</keyword>
<sequence>MLKGTRSLGETLDVEIEGRGVLSHFPLELTVSNTAHLSSYDHSHKKRLADMKAMQRPSASLRREKERKAEAAAGMITIKPIALASGASTNPGLKKCGFKSTFSTPGGEGESAGSAGGGGFKKVFVSLEGKGIHGAKPVEGKASGPGKNGKADEVEDGGVWESDTDDAGEELYDPAFPTAP</sequence>
<protein>
    <submittedName>
        <fullName evidence="2">Uncharacterized protein</fullName>
    </submittedName>
</protein>
<feature type="compositionally biased region" description="Acidic residues" evidence="1">
    <location>
        <begin position="153"/>
        <end position="172"/>
    </location>
</feature>
<feature type="region of interest" description="Disordered" evidence="1">
    <location>
        <begin position="132"/>
        <end position="180"/>
    </location>
</feature>
<dbReference type="EMBL" id="ML121551">
    <property type="protein sequence ID" value="RPB22513.1"/>
    <property type="molecule type" value="Genomic_DNA"/>
</dbReference>
<dbReference type="STRING" id="1051890.A0A3N4LI06"/>
<proteinExistence type="predicted"/>
<dbReference type="InParanoid" id="A0A3N4LI06"/>
<organism evidence="2 3">
    <name type="scientific">Terfezia boudieri ATCC MYA-4762</name>
    <dbReference type="NCBI Taxonomy" id="1051890"/>
    <lineage>
        <taxon>Eukaryota</taxon>
        <taxon>Fungi</taxon>
        <taxon>Dikarya</taxon>
        <taxon>Ascomycota</taxon>
        <taxon>Pezizomycotina</taxon>
        <taxon>Pezizomycetes</taxon>
        <taxon>Pezizales</taxon>
        <taxon>Pezizaceae</taxon>
        <taxon>Terfezia</taxon>
    </lineage>
</organism>
<dbReference type="Proteomes" id="UP000267821">
    <property type="component" value="Unassembled WGS sequence"/>
</dbReference>
<accession>A0A3N4LI06</accession>
<gene>
    <name evidence="2" type="ORF">L211DRAFT_839557</name>
</gene>
<evidence type="ECO:0000256" key="1">
    <source>
        <dbReference type="SAM" id="MobiDB-lite"/>
    </source>
</evidence>
<name>A0A3N4LI06_9PEZI</name>
<reference evidence="2 3" key="1">
    <citation type="journal article" date="2018" name="Nat. Ecol. Evol.">
        <title>Pezizomycetes genomes reveal the molecular basis of ectomycorrhizal truffle lifestyle.</title>
        <authorList>
            <person name="Murat C."/>
            <person name="Payen T."/>
            <person name="Noel B."/>
            <person name="Kuo A."/>
            <person name="Morin E."/>
            <person name="Chen J."/>
            <person name="Kohler A."/>
            <person name="Krizsan K."/>
            <person name="Balestrini R."/>
            <person name="Da Silva C."/>
            <person name="Montanini B."/>
            <person name="Hainaut M."/>
            <person name="Levati E."/>
            <person name="Barry K.W."/>
            <person name="Belfiori B."/>
            <person name="Cichocki N."/>
            <person name="Clum A."/>
            <person name="Dockter R.B."/>
            <person name="Fauchery L."/>
            <person name="Guy J."/>
            <person name="Iotti M."/>
            <person name="Le Tacon F."/>
            <person name="Lindquist E.A."/>
            <person name="Lipzen A."/>
            <person name="Malagnac F."/>
            <person name="Mello A."/>
            <person name="Molinier V."/>
            <person name="Miyauchi S."/>
            <person name="Poulain J."/>
            <person name="Riccioni C."/>
            <person name="Rubini A."/>
            <person name="Sitrit Y."/>
            <person name="Splivallo R."/>
            <person name="Traeger S."/>
            <person name="Wang M."/>
            <person name="Zifcakova L."/>
            <person name="Wipf D."/>
            <person name="Zambonelli A."/>
            <person name="Paolocci F."/>
            <person name="Nowrousian M."/>
            <person name="Ottonello S."/>
            <person name="Baldrian P."/>
            <person name="Spatafora J.W."/>
            <person name="Henrissat B."/>
            <person name="Nagy L.G."/>
            <person name="Aury J.M."/>
            <person name="Wincker P."/>
            <person name="Grigoriev I.V."/>
            <person name="Bonfante P."/>
            <person name="Martin F.M."/>
        </authorList>
    </citation>
    <scope>NUCLEOTIDE SEQUENCE [LARGE SCALE GENOMIC DNA]</scope>
    <source>
        <strain evidence="2 3">ATCC MYA-4762</strain>
    </source>
</reference>
<evidence type="ECO:0000313" key="2">
    <source>
        <dbReference type="EMBL" id="RPB22513.1"/>
    </source>
</evidence>
<dbReference type="AlphaFoldDB" id="A0A3N4LI06"/>